<dbReference type="EMBL" id="PEBV01000034">
    <property type="protein sequence ID" value="PTQ51886.1"/>
    <property type="molecule type" value="Genomic_DNA"/>
</dbReference>
<reference evidence="2 3" key="1">
    <citation type="submission" date="2017-08" db="EMBL/GenBank/DDBJ databases">
        <title>Burning lignite coal seam in the remote Altai Mountains harbors a hydrogen-driven thermophilic microbial community.</title>
        <authorList>
            <person name="Kadnikov V.V."/>
            <person name="Mardanov A.V."/>
            <person name="Ivasenko D."/>
            <person name="Beletsky A.V."/>
            <person name="Karnachuk O.V."/>
            <person name="Ravin N.V."/>
        </authorList>
    </citation>
    <scope>NUCLEOTIDE SEQUENCE [LARGE SCALE GENOMIC DNA]</scope>
    <source>
        <strain evidence="2">AL33</strain>
    </source>
</reference>
<sequence>MIAVFGVADAIRPESREAVRRLPEAGAEVVMLIGDAKAVADAVAADLLPTDKAKIVE</sequence>
<dbReference type="SUPFAM" id="SSF56784">
    <property type="entry name" value="HAD-like"/>
    <property type="match status" value="1"/>
</dbReference>
<proteinExistence type="predicted"/>
<evidence type="ECO:0000313" key="1">
    <source>
        <dbReference type="EMBL" id="PTQ50814.1"/>
    </source>
</evidence>
<dbReference type="InterPro" id="IPR023214">
    <property type="entry name" value="HAD_sf"/>
</dbReference>
<protein>
    <submittedName>
        <fullName evidence="2">Lead, cadmium, zinc and mercury transporting ATPase</fullName>
    </submittedName>
</protein>
<evidence type="ECO:0000313" key="3">
    <source>
        <dbReference type="Proteomes" id="UP000244180"/>
    </source>
</evidence>
<gene>
    <name evidence="2" type="ORF">HSCHL_1005</name>
    <name evidence="1" type="ORF">HSCHL_2557</name>
</gene>
<dbReference type="InterPro" id="IPR036412">
    <property type="entry name" value="HAD-like_sf"/>
</dbReference>
<organism evidence="2 3">
    <name type="scientific">Hydrogenibacillus schlegelii</name>
    <name type="common">Bacillus schlegelii</name>
    <dbReference type="NCBI Taxonomy" id="1484"/>
    <lineage>
        <taxon>Bacteria</taxon>
        <taxon>Bacillati</taxon>
        <taxon>Bacillota</taxon>
        <taxon>Bacilli</taxon>
        <taxon>Bacillales</taxon>
        <taxon>Bacillales Family X. Incertae Sedis</taxon>
        <taxon>Hydrogenibacillus</taxon>
    </lineage>
</organism>
<dbReference type="Proteomes" id="UP000244180">
    <property type="component" value="Unassembled WGS sequence"/>
</dbReference>
<dbReference type="RefSeq" id="WP_273000549.1">
    <property type="nucleotide sequence ID" value="NZ_PEBV01000034.1"/>
</dbReference>
<accession>A0A2T5G6R3</accession>
<evidence type="ECO:0000313" key="2">
    <source>
        <dbReference type="EMBL" id="PTQ51886.1"/>
    </source>
</evidence>
<comment type="caution">
    <text evidence="2">The sequence shown here is derived from an EMBL/GenBank/DDBJ whole genome shotgun (WGS) entry which is preliminary data.</text>
</comment>
<name>A0A2T5G6R3_HYDSH</name>
<dbReference type="EMBL" id="PEBV01000071">
    <property type="protein sequence ID" value="PTQ50814.1"/>
    <property type="molecule type" value="Genomic_DNA"/>
</dbReference>
<dbReference type="Gene3D" id="3.40.50.1000">
    <property type="entry name" value="HAD superfamily/HAD-like"/>
    <property type="match status" value="1"/>
</dbReference>
<dbReference type="AlphaFoldDB" id="A0A2T5G6R3"/>